<dbReference type="AlphaFoldDB" id="A0A915MXW3"/>
<proteinExistence type="predicted"/>
<protein>
    <submittedName>
        <fullName evidence="3">Apple domain-containing protein</fullName>
    </submittedName>
</protein>
<dbReference type="WBParaSite" id="scaffold6199_cov145.g10569">
    <property type="protein sequence ID" value="scaffold6199_cov145.g10569"/>
    <property type="gene ID" value="scaffold6199_cov145.g10569"/>
</dbReference>
<dbReference type="Proteomes" id="UP000887561">
    <property type="component" value="Unplaced"/>
</dbReference>
<evidence type="ECO:0000313" key="2">
    <source>
        <dbReference type="Proteomes" id="UP000887561"/>
    </source>
</evidence>
<evidence type="ECO:0000313" key="3">
    <source>
        <dbReference type="WBParaSite" id="scaffold6199_cov145.g10569"/>
    </source>
</evidence>
<keyword evidence="2" id="KW-1185">Reference proteome</keyword>
<feature type="compositionally biased region" description="Basic and acidic residues" evidence="1">
    <location>
        <begin position="28"/>
        <end position="131"/>
    </location>
</feature>
<feature type="region of interest" description="Disordered" evidence="1">
    <location>
        <begin position="1"/>
        <end position="137"/>
    </location>
</feature>
<sequence length="343" mass="39759">KEDEKEEKIEKRKNDEGKMEKDEEDREAEEKEAKKRNGEEKEDSKRNEEMKEEKREENIKGKKLEGDEIEEMEKKRREEREEDKNVEKKNLEDTPRTKSNLKRESKELVEDVSEEMRELRKGLNSEEEPPKNKRNKAHQAKTVLMNEKIPLVGRSISSLIPNKVNEVEEPASPPVPSTIKLEHGCFITFQAEELTNRPKNFTAPFELEIEVESLEICAVRCYQDGCTGALFHSHNKSCVLGYEDKHFCNSKPIISLNSGKGPETIKLDNACFITFQAEPLANRPSHHKAPFELKLDVESIEVCAIRCYQRVTELIEMTRASIREGPELLEKAPECLLERPREK</sequence>
<organism evidence="2 3">
    <name type="scientific">Meloidogyne javanica</name>
    <name type="common">Root-knot nematode worm</name>
    <dbReference type="NCBI Taxonomy" id="6303"/>
    <lineage>
        <taxon>Eukaryota</taxon>
        <taxon>Metazoa</taxon>
        <taxon>Ecdysozoa</taxon>
        <taxon>Nematoda</taxon>
        <taxon>Chromadorea</taxon>
        <taxon>Rhabditida</taxon>
        <taxon>Tylenchina</taxon>
        <taxon>Tylenchomorpha</taxon>
        <taxon>Tylenchoidea</taxon>
        <taxon>Meloidogynidae</taxon>
        <taxon>Meloidogyninae</taxon>
        <taxon>Meloidogyne</taxon>
        <taxon>Meloidogyne incognita group</taxon>
    </lineage>
</organism>
<accession>A0A915MXW3</accession>
<reference evidence="3" key="1">
    <citation type="submission" date="2022-11" db="UniProtKB">
        <authorList>
            <consortium name="WormBaseParasite"/>
        </authorList>
    </citation>
    <scope>IDENTIFICATION</scope>
</reference>
<name>A0A915MXW3_MELJA</name>
<feature type="compositionally biased region" description="Basic and acidic residues" evidence="1">
    <location>
        <begin position="1"/>
        <end position="21"/>
    </location>
</feature>
<evidence type="ECO:0000256" key="1">
    <source>
        <dbReference type="SAM" id="MobiDB-lite"/>
    </source>
</evidence>